<sequence length="120" mass="14046">MYSLSPFFPYLLLYLFFFSHVIPNSSAAQKFYPNGRYGRRSDLPPLFPVMDESGSLISKQDNYVGHESNPLEEYVPMWCTEIDRKVNLFKCLDRFQLKLLKQQSQQQAMDRSTAPEQVQP</sequence>
<keyword evidence="3" id="KW-1185">Reference proteome</keyword>
<name>A0A9Q0M453_BLOTA</name>
<comment type="caution">
    <text evidence="2">The sequence shown here is derived from an EMBL/GenBank/DDBJ whole genome shotgun (WGS) entry which is preliminary data.</text>
</comment>
<feature type="chain" id="PRO_5040412595" evidence="1">
    <location>
        <begin position="28"/>
        <end position="120"/>
    </location>
</feature>
<reference evidence="2" key="1">
    <citation type="submission" date="2022-12" db="EMBL/GenBank/DDBJ databases">
        <title>Genome assemblies of Blomia tropicalis.</title>
        <authorList>
            <person name="Cui Y."/>
        </authorList>
    </citation>
    <scope>NUCLEOTIDE SEQUENCE</scope>
    <source>
        <tissue evidence="2">Adult mites</tissue>
    </source>
</reference>
<dbReference type="EMBL" id="JAPWDV010000003">
    <property type="protein sequence ID" value="KAJ6218524.1"/>
    <property type="molecule type" value="Genomic_DNA"/>
</dbReference>
<evidence type="ECO:0000256" key="1">
    <source>
        <dbReference type="SAM" id="SignalP"/>
    </source>
</evidence>
<dbReference type="AlphaFoldDB" id="A0A9Q0M453"/>
<gene>
    <name evidence="2" type="ORF">RDWZM_009681</name>
</gene>
<feature type="signal peptide" evidence="1">
    <location>
        <begin position="1"/>
        <end position="27"/>
    </location>
</feature>
<proteinExistence type="predicted"/>
<dbReference type="Proteomes" id="UP001142055">
    <property type="component" value="Chromosome 3"/>
</dbReference>
<protein>
    <submittedName>
        <fullName evidence="2">Uncharacterized protein</fullName>
    </submittedName>
</protein>
<keyword evidence="1" id="KW-0732">Signal</keyword>
<evidence type="ECO:0000313" key="3">
    <source>
        <dbReference type="Proteomes" id="UP001142055"/>
    </source>
</evidence>
<organism evidence="2 3">
    <name type="scientific">Blomia tropicalis</name>
    <name type="common">Mite</name>
    <dbReference type="NCBI Taxonomy" id="40697"/>
    <lineage>
        <taxon>Eukaryota</taxon>
        <taxon>Metazoa</taxon>
        <taxon>Ecdysozoa</taxon>
        <taxon>Arthropoda</taxon>
        <taxon>Chelicerata</taxon>
        <taxon>Arachnida</taxon>
        <taxon>Acari</taxon>
        <taxon>Acariformes</taxon>
        <taxon>Sarcoptiformes</taxon>
        <taxon>Astigmata</taxon>
        <taxon>Glycyphagoidea</taxon>
        <taxon>Echimyopodidae</taxon>
        <taxon>Blomia</taxon>
    </lineage>
</organism>
<accession>A0A9Q0M453</accession>
<evidence type="ECO:0000313" key="2">
    <source>
        <dbReference type="EMBL" id="KAJ6218524.1"/>
    </source>
</evidence>